<feature type="transmembrane region" description="Helical" evidence="7">
    <location>
        <begin position="431"/>
        <end position="450"/>
    </location>
</feature>
<sequence length="546" mass="60627">MTSSGGGSSSYSSSSSQQQQYRGVRKRKWGKWVSEIRQPGTKTRIWLGSFESAEMAAVAHDVAALRLRGRDAQLNFPGCVAWLPRPATTRPGDVRAAAAEAADRVRCDPTLLLAAAAARCHELVDLDGDGGMAAVEIVGSDEEFELGLMDSPRLWAEMAEAMLLDPPGWATGVGDAEDFDFADGLYDRFLKLRIEGGMVSCFSCWFGLLDVRTAFELTVDDKSENAWRSQVVVLYVMHLITYITNIIGVVTIALISIVSIFGLVCLCRSVYFQLWIKRRGYQRLSYFNGPWLTRITLMLVGFWWGIGEVLRLTFVNGEGRLISDRAWQVNVCKFYIISNLGFAEPGLFLLLSFLLSAALQKQELGTLNRKWNRKTIRAALIFCSPSLIWESCVVFVGARISSDDGQPSKIAKYWYSASAIHNGDITCTYPLLSSIFLGAFYIILTVYVMFVGRQMLSLVINKGLRRRIYMLILATGILLPRATLLGLTVLPWPGEVHEALVFVSFLVLMLGAMVGIVILVYFPVADTFAIGDQEHIEMQASHAMIL</sequence>
<dbReference type="InterPro" id="IPR001471">
    <property type="entry name" value="AP2/ERF_dom"/>
</dbReference>
<proteinExistence type="predicted"/>
<dbReference type="EMBL" id="JACEFO010001778">
    <property type="protein sequence ID" value="KAF8703206.1"/>
    <property type="molecule type" value="Genomic_DNA"/>
</dbReference>
<dbReference type="PRINTS" id="PR00367">
    <property type="entry name" value="ETHRSPELEMNT"/>
</dbReference>
<feature type="domain" description="AP2/ERF" evidence="8">
    <location>
        <begin position="20"/>
        <end position="77"/>
    </location>
</feature>
<dbReference type="PANTHER" id="PTHR34116">
    <property type="entry name" value="PLASMINOGEN ACTIVATOR INHIBITOR"/>
    <property type="match status" value="1"/>
</dbReference>
<keyword evidence="4" id="KW-0804">Transcription</keyword>
<keyword evidence="3" id="KW-0238">DNA-binding</keyword>
<reference evidence="9" key="1">
    <citation type="submission" date="2020-07" db="EMBL/GenBank/DDBJ databases">
        <title>Genome sequence and genetic diversity analysis of an under-domesticated orphan crop, white fonio (Digitaria exilis).</title>
        <authorList>
            <person name="Bennetzen J.L."/>
            <person name="Chen S."/>
            <person name="Ma X."/>
            <person name="Wang X."/>
            <person name="Yssel A.E.J."/>
            <person name="Chaluvadi S.R."/>
            <person name="Johnson M."/>
            <person name="Gangashetty P."/>
            <person name="Hamidou F."/>
            <person name="Sanogo M.D."/>
            <person name="Zwaenepoel A."/>
            <person name="Wallace J."/>
            <person name="Van De Peer Y."/>
            <person name="Van Deynze A."/>
        </authorList>
    </citation>
    <scope>NUCLEOTIDE SEQUENCE</scope>
    <source>
        <tissue evidence="9">Leaves</tissue>
    </source>
</reference>
<accession>A0A835BTJ2</accession>
<dbReference type="AlphaFoldDB" id="A0A835BTJ2"/>
<feature type="transmembrane region" description="Helical" evidence="7">
    <location>
        <begin position="499"/>
        <end position="522"/>
    </location>
</feature>
<keyword evidence="7" id="KW-0812">Transmembrane</keyword>
<dbReference type="SUPFAM" id="SSF54171">
    <property type="entry name" value="DNA-binding domain"/>
    <property type="match status" value="1"/>
</dbReference>
<comment type="caution">
    <text evidence="9">The sequence shown here is derived from an EMBL/GenBank/DDBJ whole genome shotgun (WGS) entry which is preliminary data.</text>
</comment>
<feature type="transmembrane region" description="Helical" evidence="7">
    <location>
        <begin position="471"/>
        <end position="493"/>
    </location>
</feature>
<evidence type="ECO:0000256" key="3">
    <source>
        <dbReference type="ARBA" id="ARBA00023125"/>
    </source>
</evidence>
<dbReference type="GO" id="GO:0005634">
    <property type="term" value="C:nucleus"/>
    <property type="evidence" value="ECO:0007669"/>
    <property type="project" value="UniProtKB-SubCell"/>
</dbReference>
<dbReference type="CDD" id="cd00018">
    <property type="entry name" value="AP2"/>
    <property type="match status" value="1"/>
</dbReference>
<dbReference type="FunFam" id="3.30.730.10:FF:000001">
    <property type="entry name" value="Ethylene-responsive transcription factor 2"/>
    <property type="match status" value="1"/>
</dbReference>
<dbReference type="Pfam" id="PF00847">
    <property type="entry name" value="AP2"/>
    <property type="match status" value="1"/>
</dbReference>
<dbReference type="PROSITE" id="PS51032">
    <property type="entry name" value="AP2_ERF"/>
    <property type="match status" value="1"/>
</dbReference>
<dbReference type="OrthoDB" id="1869454at2759"/>
<dbReference type="SMART" id="SM00380">
    <property type="entry name" value="AP2"/>
    <property type="match status" value="1"/>
</dbReference>
<feature type="transmembrane region" description="Helical" evidence="7">
    <location>
        <begin position="378"/>
        <end position="398"/>
    </location>
</feature>
<keyword evidence="7" id="KW-0472">Membrane</keyword>
<feature type="transmembrane region" description="Helical" evidence="7">
    <location>
        <begin position="291"/>
        <end position="314"/>
    </location>
</feature>
<keyword evidence="5" id="KW-0539">Nucleus</keyword>
<feature type="transmembrane region" description="Helical" evidence="7">
    <location>
        <begin position="246"/>
        <end position="271"/>
    </location>
</feature>
<organism evidence="9 10">
    <name type="scientific">Digitaria exilis</name>
    <dbReference type="NCBI Taxonomy" id="1010633"/>
    <lineage>
        <taxon>Eukaryota</taxon>
        <taxon>Viridiplantae</taxon>
        <taxon>Streptophyta</taxon>
        <taxon>Embryophyta</taxon>
        <taxon>Tracheophyta</taxon>
        <taxon>Spermatophyta</taxon>
        <taxon>Magnoliopsida</taxon>
        <taxon>Liliopsida</taxon>
        <taxon>Poales</taxon>
        <taxon>Poaceae</taxon>
        <taxon>PACMAD clade</taxon>
        <taxon>Panicoideae</taxon>
        <taxon>Panicodae</taxon>
        <taxon>Paniceae</taxon>
        <taxon>Anthephorinae</taxon>
        <taxon>Digitaria</taxon>
    </lineage>
</organism>
<evidence type="ECO:0000259" key="8">
    <source>
        <dbReference type="PROSITE" id="PS51032"/>
    </source>
</evidence>
<keyword evidence="2" id="KW-0805">Transcription regulation</keyword>
<feature type="transmembrane region" description="Helical" evidence="7">
    <location>
        <begin position="334"/>
        <end position="357"/>
    </location>
</feature>
<protein>
    <recommendedName>
        <fullName evidence="8">AP2/ERF domain-containing protein</fullName>
    </recommendedName>
</protein>
<comment type="subcellular location">
    <subcellularLocation>
        <location evidence="1">Nucleus</location>
    </subcellularLocation>
</comment>
<keyword evidence="7" id="KW-1133">Transmembrane helix</keyword>
<dbReference type="InterPro" id="IPR016177">
    <property type="entry name" value="DNA-bd_dom_sf"/>
</dbReference>
<dbReference type="Gene3D" id="3.30.730.10">
    <property type="entry name" value="AP2/ERF domain"/>
    <property type="match status" value="1"/>
</dbReference>
<evidence type="ECO:0000256" key="1">
    <source>
        <dbReference type="ARBA" id="ARBA00004123"/>
    </source>
</evidence>
<dbReference type="GO" id="GO:0003677">
    <property type="term" value="F:DNA binding"/>
    <property type="evidence" value="ECO:0007669"/>
    <property type="project" value="UniProtKB-KW"/>
</dbReference>
<evidence type="ECO:0000256" key="6">
    <source>
        <dbReference type="SAM" id="MobiDB-lite"/>
    </source>
</evidence>
<evidence type="ECO:0000313" key="10">
    <source>
        <dbReference type="Proteomes" id="UP000636709"/>
    </source>
</evidence>
<evidence type="ECO:0000256" key="5">
    <source>
        <dbReference type="ARBA" id="ARBA00023242"/>
    </source>
</evidence>
<evidence type="ECO:0000256" key="4">
    <source>
        <dbReference type="ARBA" id="ARBA00023163"/>
    </source>
</evidence>
<name>A0A835BTJ2_9POAL</name>
<dbReference type="GO" id="GO:0003700">
    <property type="term" value="F:DNA-binding transcription factor activity"/>
    <property type="evidence" value="ECO:0007669"/>
    <property type="project" value="InterPro"/>
</dbReference>
<dbReference type="InterPro" id="IPR036955">
    <property type="entry name" value="AP2/ERF_dom_sf"/>
</dbReference>
<evidence type="ECO:0000256" key="2">
    <source>
        <dbReference type="ARBA" id="ARBA00023015"/>
    </source>
</evidence>
<evidence type="ECO:0000313" key="9">
    <source>
        <dbReference type="EMBL" id="KAF8703206.1"/>
    </source>
</evidence>
<dbReference type="Proteomes" id="UP000636709">
    <property type="component" value="Unassembled WGS sequence"/>
</dbReference>
<keyword evidence="10" id="KW-1185">Reference proteome</keyword>
<dbReference type="PANTHER" id="PTHR34116:SF10">
    <property type="entry name" value="OS04G0443700 PROTEIN"/>
    <property type="match status" value="1"/>
</dbReference>
<feature type="compositionally biased region" description="Low complexity" evidence="6">
    <location>
        <begin position="9"/>
        <end position="21"/>
    </location>
</feature>
<feature type="region of interest" description="Disordered" evidence="6">
    <location>
        <begin position="1"/>
        <end position="23"/>
    </location>
</feature>
<evidence type="ECO:0000256" key="7">
    <source>
        <dbReference type="SAM" id="Phobius"/>
    </source>
</evidence>
<gene>
    <name evidence="9" type="ORF">HU200_031994</name>
</gene>